<evidence type="ECO:0000259" key="7">
    <source>
        <dbReference type="SMART" id="SM00363"/>
    </source>
</evidence>
<proteinExistence type="inferred from homology"/>
<dbReference type="InterPro" id="IPR036986">
    <property type="entry name" value="S4_RNA-bd_sf"/>
</dbReference>
<dbReference type="Pfam" id="PF01479">
    <property type="entry name" value="S4"/>
    <property type="match status" value="1"/>
</dbReference>
<protein>
    <recommendedName>
        <fullName evidence="5">Pseudouridine synthase</fullName>
        <ecNumber evidence="5">5.4.99.-</ecNumber>
    </recommendedName>
</protein>
<feature type="compositionally biased region" description="Gly residues" evidence="6">
    <location>
        <begin position="610"/>
        <end position="621"/>
    </location>
</feature>
<dbReference type="EMBL" id="CP022423">
    <property type="protein sequence ID" value="ASM78511.1"/>
    <property type="molecule type" value="Genomic_DNA"/>
</dbReference>
<dbReference type="PROSITE" id="PS01149">
    <property type="entry name" value="PSI_RSU"/>
    <property type="match status" value="1"/>
</dbReference>
<evidence type="ECO:0000256" key="5">
    <source>
        <dbReference type="RuleBase" id="RU003887"/>
    </source>
</evidence>
<reference evidence="8 9" key="1">
    <citation type="submission" date="2017-07" db="EMBL/GenBank/DDBJ databases">
        <title>Complete Genome Sequence of the cosmetic ferment Vitreoscilla filiformis (ATCC15551).</title>
        <authorList>
            <person name="Contreras S."/>
            <person name="Sagory-Zalkind P."/>
            <person name="Blanquart H."/>
            <person name="Iltis A."/>
            <person name="Morand S.C."/>
        </authorList>
    </citation>
    <scope>NUCLEOTIDE SEQUENCE [LARGE SCALE GENOMIC DNA]</scope>
    <source>
        <strain evidence="8 9">ATCC 15551</strain>
    </source>
</reference>
<gene>
    <name evidence="8" type="ORF">VITFI_CDS2734</name>
</gene>
<dbReference type="SUPFAM" id="SSF55120">
    <property type="entry name" value="Pseudouridine synthase"/>
    <property type="match status" value="1"/>
</dbReference>
<dbReference type="SUPFAM" id="SSF55174">
    <property type="entry name" value="Alpha-L RNA-binding motif"/>
    <property type="match status" value="1"/>
</dbReference>
<feature type="region of interest" description="Disordered" evidence="6">
    <location>
        <begin position="1"/>
        <end position="91"/>
    </location>
</feature>
<dbReference type="Gene3D" id="3.10.290.10">
    <property type="entry name" value="RNA-binding S4 domain"/>
    <property type="match status" value="1"/>
</dbReference>
<keyword evidence="9" id="KW-1185">Reference proteome</keyword>
<dbReference type="GO" id="GO:0000455">
    <property type="term" value="P:enzyme-directed rRNA pseudouridine synthesis"/>
    <property type="evidence" value="ECO:0007669"/>
    <property type="project" value="UniProtKB-ARBA"/>
</dbReference>
<dbReference type="OrthoDB" id="9807213at2"/>
<dbReference type="Proteomes" id="UP000199729">
    <property type="component" value="Chromosome"/>
</dbReference>
<dbReference type="InterPro" id="IPR006145">
    <property type="entry name" value="PsdUridine_synth_RsuA/RluA"/>
</dbReference>
<dbReference type="AlphaFoldDB" id="A0A221KHJ9"/>
<dbReference type="PANTHER" id="PTHR47683">
    <property type="entry name" value="PSEUDOURIDINE SYNTHASE FAMILY PROTEIN-RELATED"/>
    <property type="match status" value="1"/>
</dbReference>
<dbReference type="NCBIfam" id="TIGR00093">
    <property type="entry name" value="pseudouridine synthase"/>
    <property type="match status" value="1"/>
</dbReference>
<accession>A0A221KHJ9</accession>
<dbReference type="Pfam" id="PF00849">
    <property type="entry name" value="PseudoU_synth_2"/>
    <property type="match status" value="1"/>
</dbReference>
<feature type="compositionally biased region" description="Basic and acidic residues" evidence="6">
    <location>
        <begin position="451"/>
        <end position="519"/>
    </location>
</feature>
<feature type="compositionally biased region" description="Basic residues" evidence="6">
    <location>
        <begin position="27"/>
        <end position="36"/>
    </location>
</feature>
<dbReference type="EC" id="5.4.99.-" evidence="5"/>
<evidence type="ECO:0000313" key="8">
    <source>
        <dbReference type="EMBL" id="ASM78511.1"/>
    </source>
</evidence>
<keyword evidence="2 4" id="KW-0694">RNA-binding</keyword>
<organism evidence="8 9">
    <name type="scientific">Vitreoscilla filiformis</name>
    <dbReference type="NCBI Taxonomy" id="63"/>
    <lineage>
        <taxon>Bacteria</taxon>
        <taxon>Pseudomonadati</taxon>
        <taxon>Pseudomonadota</taxon>
        <taxon>Betaproteobacteria</taxon>
        <taxon>Neisseriales</taxon>
        <taxon>Neisseriaceae</taxon>
        <taxon>Vitreoscilla</taxon>
    </lineage>
</organism>
<evidence type="ECO:0000256" key="4">
    <source>
        <dbReference type="PROSITE-ProRule" id="PRU00182"/>
    </source>
</evidence>
<feature type="compositionally biased region" description="Low complexity" evidence="6">
    <location>
        <begin position="1"/>
        <end position="25"/>
    </location>
</feature>
<dbReference type="InterPro" id="IPR020094">
    <property type="entry name" value="TruA/RsuA/RluB/E/F_N"/>
</dbReference>
<evidence type="ECO:0000256" key="3">
    <source>
        <dbReference type="ARBA" id="ARBA00023235"/>
    </source>
</evidence>
<dbReference type="CDD" id="cd02556">
    <property type="entry name" value="PseudoU_synth_RluB"/>
    <property type="match status" value="1"/>
</dbReference>
<evidence type="ECO:0000256" key="2">
    <source>
        <dbReference type="ARBA" id="ARBA00022884"/>
    </source>
</evidence>
<comment type="similarity">
    <text evidence="1 5">Belongs to the pseudouridine synthase RsuA family.</text>
</comment>
<sequence length="621" mass="67077">MNPDTPDTSAAPDAAPSSTAAAEAPVARKRAPRVRKTAVTPVAAEADAPVADAVAPAAAPDVSTPAAEETAPAPKRPRAPRKPRARAADAAPVAVVEVTPQPVSVEVLAEVVPDTVAPQETPAAVNETVAAEVAPSVAEAPASVPVGVQDVFASVLAGEFDGAEDGAGDDHPVEAAVADKRVLLPDVDAPKLHKVLAQSGIGSRRDMEQAIEEGRVTVNGEKAHTGMRVSFGDRVALDGKPVRIRIAPPPPRVIAYHKPVGEVVTLDDPQQRPTVFRKLPRLMQGKWQSVGRLDMNTEGLLLFTTSGDLANKLMHPRFGVEREYAVRVLGSLEKEARERLLQGVEIEGQAAAFKSIEDGGGEGVNRWYRVVITEGRNREVRKLFDTVGLTVSRLIRIRYGCVVLPRGLKRGAWVDLGEDDTKALRLLTGQERPERAERDEGRGGARNNRGSRRDDARPPRTERAERPERAERSERLAEGNVRPDRAERADRADGHKPARKDKPVRRERNDNAPREHGDPSRIPNPLQQTFDRRAVQERRPRRNEDDLENGPIPNPLEQTYDKRFVQGNKGLLGGKGSRGGNKGGARQPDPMQTSVGYLGGDAFVRKLQGRNGGGGGRRGGR</sequence>
<dbReference type="FunFam" id="3.10.290.10:FF:000003">
    <property type="entry name" value="Pseudouridine synthase"/>
    <property type="match status" value="1"/>
</dbReference>
<dbReference type="InterPro" id="IPR018496">
    <property type="entry name" value="PsdUridine_synth_RsuA/RluB_CS"/>
</dbReference>
<feature type="compositionally biased region" description="Low complexity" evidence="6">
    <location>
        <begin position="37"/>
        <end position="73"/>
    </location>
</feature>
<dbReference type="InterPro" id="IPR000748">
    <property type="entry name" value="PsdUridine_synth_RsuA/RluB/E/F"/>
</dbReference>
<feature type="compositionally biased region" description="Basic and acidic residues" evidence="6">
    <location>
        <begin position="431"/>
        <end position="443"/>
    </location>
</feature>
<evidence type="ECO:0000313" key="9">
    <source>
        <dbReference type="Proteomes" id="UP000199729"/>
    </source>
</evidence>
<dbReference type="InterPro" id="IPR042092">
    <property type="entry name" value="PsdUridine_s_RsuA/RluB/E/F_cat"/>
</dbReference>
<dbReference type="SMART" id="SM00363">
    <property type="entry name" value="S4"/>
    <property type="match status" value="1"/>
</dbReference>
<dbReference type="InterPro" id="IPR050343">
    <property type="entry name" value="RsuA_PseudoU_synthase"/>
</dbReference>
<dbReference type="CDD" id="cd00165">
    <property type="entry name" value="S4"/>
    <property type="match status" value="1"/>
</dbReference>
<name>A0A221KHJ9_VITFI</name>
<dbReference type="InterPro" id="IPR002942">
    <property type="entry name" value="S4_RNA-bd"/>
</dbReference>
<feature type="compositionally biased region" description="Basic and acidic residues" evidence="6">
    <location>
        <begin position="530"/>
        <end position="544"/>
    </location>
</feature>
<dbReference type="KEGG" id="vff:VITFI_CDS2734"/>
<dbReference type="RefSeq" id="WP_089417427.1">
    <property type="nucleotide sequence ID" value="NZ_CP022423.1"/>
</dbReference>
<evidence type="ECO:0000256" key="6">
    <source>
        <dbReference type="SAM" id="MobiDB-lite"/>
    </source>
</evidence>
<feature type="compositionally biased region" description="Basic residues" evidence="6">
    <location>
        <begin position="75"/>
        <end position="85"/>
    </location>
</feature>
<dbReference type="InterPro" id="IPR020103">
    <property type="entry name" value="PsdUridine_synth_cat_dom_sf"/>
</dbReference>
<dbReference type="Gene3D" id="3.30.70.580">
    <property type="entry name" value="Pseudouridine synthase I, catalytic domain, N-terminal subdomain"/>
    <property type="match status" value="1"/>
</dbReference>
<evidence type="ECO:0000256" key="1">
    <source>
        <dbReference type="ARBA" id="ARBA00008348"/>
    </source>
</evidence>
<dbReference type="GO" id="GO:0120159">
    <property type="term" value="F:rRNA pseudouridine synthase activity"/>
    <property type="evidence" value="ECO:0007669"/>
    <property type="project" value="UniProtKB-ARBA"/>
</dbReference>
<keyword evidence="3 5" id="KW-0413">Isomerase</keyword>
<dbReference type="PANTHER" id="PTHR47683:SF3">
    <property type="entry name" value="RIBOSOMAL LARGE SUBUNIT PSEUDOURIDINE SYNTHASE B"/>
    <property type="match status" value="1"/>
</dbReference>
<feature type="compositionally biased region" description="Gly residues" evidence="6">
    <location>
        <begin position="570"/>
        <end position="583"/>
    </location>
</feature>
<dbReference type="GO" id="GO:0003723">
    <property type="term" value="F:RNA binding"/>
    <property type="evidence" value="ECO:0007669"/>
    <property type="project" value="UniProtKB-KW"/>
</dbReference>
<dbReference type="PROSITE" id="PS50889">
    <property type="entry name" value="S4"/>
    <property type="match status" value="1"/>
</dbReference>
<feature type="region of interest" description="Disordered" evidence="6">
    <location>
        <begin position="425"/>
        <end position="621"/>
    </location>
</feature>
<dbReference type="Gene3D" id="3.30.70.1560">
    <property type="entry name" value="Alpha-L RNA-binding motif"/>
    <property type="match status" value="1"/>
</dbReference>
<feature type="domain" description="RNA-binding S4" evidence="7">
    <location>
        <begin position="190"/>
        <end position="250"/>
    </location>
</feature>